<dbReference type="Proteomes" id="UP000799538">
    <property type="component" value="Unassembled WGS sequence"/>
</dbReference>
<protein>
    <submittedName>
        <fullName evidence="2">Uncharacterized protein</fullName>
    </submittedName>
</protein>
<reference evidence="3" key="1">
    <citation type="journal article" date="2020" name="Stud. Mycol.">
        <title>101 Dothideomycetes genomes: A test case for predicting lifestyles and emergence of pathogens.</title>
        <authorList>
            <person name="Haridas S."/>
            <person name="Albert R."/>
            <person name="Binder M."/>
            <person name="Bloem J."/>
            <person name="LaButti K."/>
            <person name="Salamov A."/>
            <person name="Andreopoulos B."/>
            <person name="Baker S."/>
            <person name="Barry K."/>
            <person name="Bills G."/>
            <person name="Bluhm B."/>
            <person name="Cannon C."/>
            <person name="Castanera R."/>
            <person name="Culley D."/>
            <person name="Daum C."/>
            <person name="Ezra D."/>
            <person name="Gonzalez J."/>
            <person name="Henrissat B."/>
            <person name="Kuo A."/>
            <person name="Liang C."/>
            <person name="Lipzen A."/>
            <person name="Lutzoni F."/>
            <person name="Magnuson J."/>
            <person name="Mondo S."/>
            <person name="Nolan M."/>
            <person name="Ohm R."/>
            <person name="Pangilinan J."/>
            <person name="Park H.-J."/>
            <person name="Ramirez L."/>
            <person name="Alfaro M."/>
            <person name="Sun H."/>
            <person name="Tritt A."/>
            <person name="Yoshinaga Y."/>
            <person name="Zwiers L.-H."/>
            <person name="Turgeon B."/>
            <person name="Goodwin S."/>
            <person name="Spatafora J."/>
            <person name="Crous P."/>
            <person name="Grigoriev I."/>
        </authorList>
    </citation>
    <scope>NUCLEOTIDE SEQUENCE [LARGE SCALE GENOMIC DNA]</scope>
    <source>
        <strain evidence="3">CECT 20119</strain>
    </source>
</reference>
<name>A0A6A6G0T7_9PEZI</name>
<organism evidence="2 3">
    <name type="scientific">Elsinoe ampelina</name>
    <dbReference type="NCBI Taxonomy" id="302913"/>
    <lineage>
        <taxon>Eukaryota</taxon>
        <taxon>Fungi</taxon>
        <taxon>Dikarya</taxon>
        <taxon>Ascomycota</taxon>
        <taxon>Pezizomycotina</taxon>
        <taxon>Dothideomycetes</taxon>
        <taxon>Dothideomycetidae</taxon>
        <taxon>Myriangiales</taxon>
        <taxon>Elsinoaceae</taxon>
        <taxon>Elsinoe</taxon>
    </lineage>
</organism>
<evidence type="ECO:0000256" key="1">
    <source>
        <dbReference type="SAM" id="Phobius"/>
    </source>
</evidence>
<keyword evidence="1" id="KW-0472">Membrane</keyword>
<feature type="transmembrane region" description="Helical" evidence="1">
    <location>
        <begin position="6"/>
        <end position="28"/>
    </location>
</feature>
<dbReference type="AlphaFoldDB" id="A0A6A6G0T7"/>
<evidence type="ECO:0000313" key="2">
    <source>
        <dbReference type="EMBL" id="KAF2219325.1"/>
    </source>
</evidence>
<keyword evidence="1" id="KW-1133">Transmembrane helix</keyword>
<proteinExistence type="predicted"/>
<evidence type="ECO:0000313" key="3">
    <source>
        <dbReference type="Proteomes" id="UP000799538"/>
    </source>
</evidence>
<keyword evidence="3" id="KW-1185">Reference proteome</keyword>
<gene>
    <name evidence="2" type="ORF">BDZ85DRAFT_268818</name>
</gene>
<sequence>MARDCGLVFGGWFGVEFGFGFVWVMSLVMRIREIVIYALCAGQHPRWWCDMSIRDG</sequence>
<dbReference type="EMBL" id="ML992517">
    <property type="protein sequence ID" value="KAF2219325.1"/>
    <property type="molecule type" value="Genomic_DNA"/>
</dbReference>
<accession>A0A6A6G0T7</accession>
<keyword evidence="1" id="KW-0812">Transmembrane</keyword>